<organism evidence="2 4">
    <name type="scientific">Urochloa decumbens</name>
    <dbReference type="NCBI Taxonomy" id="240449"/>
    <lineage>
        <taxon>Eukaryota</taxon>
        <taxon>Viridiplantae</taxon>
        <taxon>Streptophyta</taxon>
        <taxon>Embryophyta</taxon>
        <taxon>Tracheophyta</taxon>
        <taxon>Spermatophyta</taxon>
        <taxon>Magnoliopsida</taxon>
        <taxon>Liliopsida</taxon>
        <taxon>Poales</taxon>
        <taxon>Poaceae</taxon>
        <taxon>PACMAD clade</taxon>
        <taxon>Panicoideae</taxon>
        <taxon>Panicodae</taxon>
        <taxon>Paniceae</taxon>
        <taxon>Melinidinae</taxon>
        <taxon>Urochloa</taxon>
    </lineage>
</organism>
<evidence type="ECO:0000313" key="3">
    <source>
        <dbReference type="EMBL" id="CAL5012626.1"/>
    </source>
</evidence>
<evidence type="ECO:0000313" key="4">
    <source>
        <dbReference type="Proteomes" id="UP001497457"/>
    </source>
</evidence>
<dbReference type="Proteomes" id="UP001497457">
    <property type="component" value="Chromosome 28b"/>
</dbReference>
<evidence type="ECO:0000313" key="2">
    <source>
        <dbReference type="EMBL" id="CAL5006096.1"/>
    </source>
</evidence>
<dbReference type="Proteomes" id="UP001497457">
    <property type="component" value="Chromosome 27b"/>
</dbReference>
<name>A0ABC9BSS3_9POAL</name>
<dbReference type="PANTHER" id="PTHR47294:SF3">
    <property type="entry name" value="OS08G0431150 PROTEIN"/>
    <property type="match status" value="1"/>
</dbReference>
<feature type="region of interest" description="Disordered" evidence="1">
    <location>
        <begin position="74"/>
        <end position="96"/>
    </location>
</feature>
<feature type="compositionally biased region" description="Gly residues" evidence="1">
    <location>
        <begin position="78"/>
        <end position="96"/>
    </location>
</feature>
<dbReference type="SUPFAM" id="SSF55008">
    <property type="entry name" value="HMA, heavy metal-associated domain"/>
    <property type="match status" value="1"/>
</dbReference>
<protein>
    <recommendedName>
        <fullName evidence="5">HMA domain-containing protein</fullName>
    </recommendedName>
</protein>
<dbReference type="AlphaFoldDB" id="A0ABC9BSS3"/>
<gene>
    <name evidence="2" type="ORF">URODEC1_LOCUS67862</name>
    <name evidence="3" type="ORF">URODEC1_LOCUS70954</name>
</gene>
<accession>A0ABC9BSS3</accession>
<sequence>MSGKFYCMTMRMNIDCNGCYQRIRRALLNMQDLESHLIDRKQHRVSVCGAFVPQDVAIKLRKRTNRRVEILDIKEVDAGGGGDPPPEGGGGGGQQP</sequence>
<evidence type="ECO:0008006" key="5">
    <source>
        <dbReference type="Google" id="ProtNLM"/>
    </source>
</evidence>
<proteinExistence type="predicted"/>
<dbReference type="PANTHER" id="PTHR47294">
    <property type="entry name" value="OS08G0431150 PROTEIN"/>
    <property type="match status" value="1"/>
</dbReference>
<reference evidence="2 4" key="2">
    <citation type="submission" date="2024-10" db="EMBL/GenBank/DDBJ databases">
        <authorList>
            <person name="Ryan C."/>
        </authorList>
    </citation>
    <scope>NUCLEOTIDE SEQUENCE [LARGE SCALE GENOMIC DNA]</scope>
</reference>
<keyword evidence="4" id="KW-1185">Reference proteome</keyword>
<dbReference type="InterPro" id="IPR036163">
    <property type="entry name" value="HMA_dom_sf"/>
</dbReference>
<reference evidence="4" key="1">
    <citation type="submission" date="2024-06" db="EMBL/GenBank/DDBJ databases">
        <authorList>
            <person name="Ryan C."/>
        </authorList>
    </citation>
    <scope>NUCLEOTIDE SEQUENCE [LARGE SCALE GENOMIC DNA]</scope>
</reference>
<dbReference type="Gene3D" id="3.30.70.100">
    <property type="match status" value="1"/>
</dbReference>
<dbReference type="EMBL" id="OZ075137">
    <property type="protein sequence ID" value="CAL5006096.1"/>
    <property type="molecule type" value="Genomic_DNA"/>
</dbReference>
<dbReference type="EMBL" id="OZ075138">
    <property type="protein sequence ID" value="CAL5012626.1"/>
    <property type="molecule type" value="Genomic_DNA"/>
</dbReference>
<evidence type="ECO:0000256" key="1">
    <source>
        <dbReference type="SAM" id="MobiDB-lite"/>
    </source>
</evidence>